<dbReference type="InterPro" id="IPR036388">
    <property type="entry name" value="WH-like_DNA-bd_sf"/>
</dbReference>
<organism evidence="2 3">
    <name type="scientific">Phytohabitans houttuyneae</name>
    <dbReference type="NCBI Taxonomy" id="1076126"/>
    <lineage>
        <taxon>Bacteria</taxon>
        <taxon>Bacillati</taxon>
        <taxon>Actinomycetota</taxon>
        <taxon>Actinomycetes</taxon>
        <taxon>Micromonosporales</taxon>
        <taxon>Micromonosporaceae</taxon>
    </lineage>
</organism>
<reference evidence="2 3" key="1">
    <citation type="submission" date="2020-03" db="EMBL/GenBank/DDBJ databases">
        <title>Whole genome shotgun sequence of Phytohabitans houttuyneae NBRC 108639.</title>
        <authorList>
            <person name="Komaki H."/>
            <person name="Tamura T."/>
        </authorList>
    </citation>
    <scope>NUCLEOTIDE SEQUENCE [LARGE SCALE GENOMIC DNA]</scope>
    <source>
        <strain evidence="2 3">NBRC 108639</strain>
    </source>
</reference>
<dbReference type="SMART" id="SM00421">
    <property type="entry name" value="HTH_LUXR"/>
    <property type="match status" value="1"/>
</dbReference>
<dbReference type="PANTHER" id="PTHR34293">
    <property type="entry name" value="HTH-TYPE TRANSCRIPTIONAL REGULATOR TRMBL2"/>
    <property type="match status" value="1"/>
</dbReference>
<evidence type="ECO:0000259" key="1">
    <source>
        <dbReference type="SMART" id="SM00421"/>
    </source>
</evidence>
<keyword evidence="3" id="KW-1185">Reference proteome</keyword>
<protein>
    <submittedName>
        <fullName evidence="2">Transcriptional regulator</fullName>
    </submittedName>
</protein>
<dbReference type="AlphaFoldDB" id="A0A6V8K9Y4"/>
<feature type="domain" description="HTH luxR-type" evidence="1">
    <location>
        <begin position="266"/>
        <end position="323"/>
    </location>
</feature>
<dbReference type="GO" id="GO:0006355">
    <property type="term" value="P:regulation of DNA-templated transcription"/>
    <property type="evidence" value="ECO:0007669"/>
    <property type="project" value="InterPro"/>
</dbReference>
<accession>A0A6V8K9Y4</accession>
<dbReference type="InterPro" id="IPR051797">
    <property type="entry name" value="TrmB-like"/>
</dbReference>
<comment type="caution">
    <text evidence="2">The sequence shown here is derived from an EMBL/GenBank/DDBJ whole genome shotgun (WGS) entry which is preliminary data.</text>
</comment>
<reference evidence="2 3" key="2">
    <citation type="submission" date="2020-03" db="EMBL/GenBank/DDBJ databases">
        <authorList>
            <person name="Ichikawa N."/>
            <person name="Kimura A."/>
            <person name="Kitahashi Y."/>
            <person name="Uohara A."/>
        </authorList>
    </citation>
    <scope>NUCLEOTIDE SEQUENCE [LARGE SCALE GENOMIC DNA]</scope>
    <source>
        <strain evidence="2 3">NBRC 108639</strain>
    </source>
</reference>
<dbReference type="InterPro" id="IPR016032">
    <property type="entry name" value="Sig_transdc_resp-reg_C-effctor"/>
</dbReference>
<evidence type="ECO:0000313" key="3">
    <source>
        <dbReference type="Proteomes" id="UP000482800"/>
    </source>
</evidence>
<dbReference type="Proteomes" id="UP000482800">
    <property type="component" value="Unassembled WGS sequence"/>
</dbReference>
<dbReference type="PANTHER" id="PTHR34293:SF1">
    <property type="entry name" value="HTH-TYPE TRANSCRIPTIONAL REGULATOR TRMBL2"/>
    <property type="match status" value="1"/>
</dbReference>
<proteinExistence type="predicted"/>
<dbReference type="Pfam" id="PF13384">
    <property type="entry name" value="HTH_23"/>
    <property type="match status" value="1"/>
</dbReference>
<dbReference type="GO" id="GO:0003677">
    <property type="term" value="F:DNA binding"/>
    <property type="evidence" value="ECO:0007669"/>
    <property type="project" value="InterPro"/>
</dbReference>
<sequence>MVEAMRNGEALLAPEEEWAYRMLVRLGTARAGEVAERMSLPPEDGQRLLAGLSDKGLAAADGADVYRPLPPEPALGTELLRRQESLEEARRGLAALSEEYLTSARRRHADQLVEVVVGAAALRERIRRLQDSAKSEMLWLCRANAVAMESAENTEEFDALDRGVRYKVIYERALLMEPGMQANVAEGVRRGEEARSLRTLPVRLAVADRATAICPLIRGDEGDIGEPSAAIIGRSQLLDALVALFESHWDVAIPVRIDGGSPDEEPDLPDESERFVLSLLVAGVPDKSIASQMGVSRRTVQRRLDRLMALAGVDTRPGLAFQAARRGWL</sequence>
<dbReference type="EMBL" id="BLPF01000001">
    <property type="protein sequence ID" value="GFJ78547.1"/>
    <property type="molecule type" value="Genomic_DNA"/>
</dbReference>
<gene>
    <name evidence="2" type="ORF">Phou_027270</name>
</gene>
<dbReference type="InterPro" id="IPR000792">
    <property type="entry name" value="Tscrpt_reg_LuxR_C"/>
</dbReference>
<evidence type="ECO:0000313" key="2">
    <source>
        <dbReference type="EMBL" id="GFJ78547.1"/>
    </source>
</evidence>
<dbReference type="Gene3D" id="1.10.10.10">
    <property type="entry name" value="Winged helix-like DNA-binding domain superfamily/Winged helix DNA-binding domain"/>
    <property type="match status" value="2"/>
</dbReference>
<name>A0A6V8K9Y4_9ACTN</name>
<dbReference type="SUPFAM" id="SSF46894">
    <property type="entry name" value="C-terminal effector domain of the bipartite response regulators"/>
    <property type="match status" value="1"/>
</dbReference>